<proteinExistence type="predicted"/>
<accession>E0UJQ9</accession>
<evidence type="ECO:0000313" key="1">
    <source>
        <dbReference type="EMBL" id="ADN12303.1"/>
    </source>
</evidence>
<organism evidence="1 2">
    <name type="scientific">Gloeothece verrucosa (strain PCC 7822)</name>
    <name type="common">Cyanothece sp. (strain PCC 7822)</name>
    <dbReference type="NCBI Taxonomy" id="497965"/>
    <lineage>
        <taxon>Bacteria</taxon>
        <taxon>Bacillati</taxon>
        <taxon>Cyanobacteriota</taxon>
        <taxon>Cyanophyceae</taxon>
        <taxon>Oscillatoriophycideae</taxon>
        <taxon>Chroococcales</taxon>
        <taxon>Aphanothecaceae</taxon>
        <taxon>Gloeothece</taxon>
        <taxon>Gloeothece verrucosa</taxon>
    </lineage>
</organism>
<dbReference type="eggNOG" id="ENOG50321I9">
    <property type="taxonomic scope" value="Bacteria"/>
</dbReference>
<dbReference type="KEGG" id="cyj:Cyan7822_0255"/>
<dbReference type="Proteomes" id="UP000008206">
    <property type="component" value="Chromosome"/>
</dbReference>
<protein>
    <submittedName>
        <fullName evidence="1">Uncharacterized protein</fullName>
    </submittedName>
</protein>
<name>E0UJQ9_GLOV7</name>
<dbReference type="HOGENOM" id="CLU_3232516_0_0_3"/>
<dbReference type="AlphaFoldDB" id="E0UJQ9"/>
<keyword evidence="2" id="KW-1185">Reference proteome</keyword>
<dbReference type="RefSeq" id="WP_013320413.1">
    <property type="nucleotide sequence ID" value="NC_014501.1"/>
</dbReference>
<dbReference type="EMBL" id="CP002198">
    <property type="protein sequence ID" value="ADN12303.1"/>
    <property type="molecule type" value="Genomic_DNA"/>
</dbReference>
<gene>
    <name evidence="1" type="ordered locus">Cyan7822_0255</name>
</gene>
<evidence type="ECO:0000313" key="2">
    <source>
        <dbReference type="Proteomes" id="UP000008206"/>
    </source>
</evidence>
<sequence length="43" mass="5209">MDTQHQQIENYLEFAREVMQKTLELCQAQQAQRDKKLQLCQKN</sequence>
<reference evidence="2" key="1">
    <citation type="journal article" date="2011" name="MBio">
        <title>Novel metabolic attributes of the genus Cyanothece, comprising a group of unicellular nitrogen-fixing Cyanobacteria.</title>
        <authorList>
            <person name="Bandyopadhyay A."/>
            <person name="Elvitigala T."/>
            <person name="Welsh E."/>
            <person name="Stockel J."/>
            <person name="Liberton M."/>
            <person name="Min H."/>
            <person name="Sherman L.A."/>
            <person name="Pakrasi H.B."/>
        </authorList>
    </citation>
    <scope>NUCLEOTIDE SEQUENCE [LARGE SCALE GENOMIC DNA]</scope>
    <source>
        <strain evidence="2">PCC 7822</strain>
    </source>
</reference>